<comment type="caution">
    <text evidence="2">The sequence shown here is derived from an EMBL/GenBank/DDBJ whole genome shotgun (WGS) entry which is preliminary data.</text>
</comment>
<dbReference type="AlphaFoldDB" id="A0A8H7XU78"/>
<evidence type="ECO:0000313" key="2">
    <source>
        <dbReference type="EMBL" id="KAG5166962.1"/>
    </source>
</evidence>
<feature type="region of interest" description="Disordered" evidence="1">
    <location>
        <begin position="1"/>
        <end position="49"/>
    </location>
</feature>
<name>A0A8H7XU78_PSICU</name>
<evidence type="ECO:0000256" key="1">
    <source>
        <dbReference type="SAM" id="MobiDB-lite"/>
    </source>
</evidence>
<protein>
    <submittedName>
        <fullName evidence="2">Uncharacterized protein</fullName>
    </submittedName>
</protein>
<accession>A0A8H7XU78</accession>
<sequence>MLENTNEAPPTIVGIPLAFIADTPEKPAPQPARVDTDSSSEESEVECSHSECESESDECWCQYEPKVVKIKKTAEERAKERAAAAEREAEWQNFITQRAQRKMAARAVEASTMICTQINSDIGHDKPNTQLNEINNKGSGSCEVVDEPAAKVAQGQQNNN</sequence>
<dbReference type="EMBL" id="JAFIQS010000007">
    <property type="protein sequence ID" value="KAG5166962.1"/>
    <property type="molecule type" value="Genomic_DNA"/>
</dbReference>
<proteinExistence type="predicted"/>
<reference evidence="2" key="1">
    <citation type="submission" date="2021-02" db="EMBL/GenBank/DDBJ databases">
        <title>Psilocybe cubensis genome.</title>
        <authorList>
            <person name="Mckernan K.J."/>
            <person name="Crawford S."/>
            <person name="Trippe A."/>
            <person name="Kane L.T."/>
            <person name="Mclaughlin S."/>
        </authorList>
    </citation>
    <scope>NUCLEOTIDE SEQUENCE [LARGE SCALE GENOMIC DNA]</scope>
    <source>
        <strain evidence="2">MGC-MH-2018</strain>
    </source>
</reference>
<organism evidence="2">
    <name type="scientific">Psilocybe cubensis</name>
    <name type="common">Psychedelic mushroom</name>
    <name type="synonym">Stropharia cubensis</name>
    <dbReference type="NCBI Taxonomy" id="181762"/>
    <lineage>
        <taxon>Eukaryota</taxon>
        <taxon>Fungi</taxon>
        <taxon>Dikarya</taxon>
        <taxon>Basidiomycota</taxon>
        <taxon>Agaricomycotina</taxon>
        <taxon>Agaricomycetes</taxon>
        <taxon>Agaricomycetidae</taxon>
        <taxon>Agaricales</taxon>
        <taxon>Agaricineae</taxon>
        <taxon>Strophariaceae</taxon>
        <taxon>Psilocybe</taxon>
    </lineage>
</organism>
<gene>
    <name evidence="2" type="ORF">JR316_007299</name>
</gene>